<organism evidence="3 4">
    <name type="scientific">Klebsormidium nitens</name>
    <name type="common">Green alga</name>
    <name type="synonym">Ulothrix nitens</name>
    <dbReference type="NCBI Taxonomy" id="105231"/>
    <lineage>
        <taxon>Eukaryota</taxon>
        <taxon>Viridiplantae</taxon>
        <taxon>Streptophyta</taxon>
        <taxon>Klebsormidiophyceae</taxon>
        <taxon>Klebsormidiales</taxon>
        <taxon>Klebsormidiaceae</taxon>
        <taxon>Klebsormidium</taxon>
    </lineage>
</organism>
<keyword evidence="4" id="KW-1185">Reference proteome</keyword>
<feature type="coiled-coil region" evidence="1">
    <location>
        <begin position="409"/>
        <end position="486"/>
    </location>
</feature>
<feature type="compositionally biased region" description="Low complexity" evidence="2">
    <location>
        <begin position="37"/>
        <end position="56"/>
    </location>
</feature>
<name>A0A1Y1IIT8_KLENI</name>
<dbReference type="EMBL" id="DF237462">
    <property type="protein sequence ID" value="GAQ89349.1"/>
    <property type="molecule type" value="Genomic_DNA"/>
</dbReference>
<evidence type="ECO:0000256" key="1">
    <source>
        <dbReference type="SAM" id="Coils"/>
    </source>
</evidence>
<feature type="region of interest" description="Disordered" evidence="2">
    <location>
        <begin position="1"/>
        <end position="167"/>
    </location>
</feature>
<feature type="compositionally biased region" description="Polar residues" evidence="2">
    <location>
        <begin position="67"/>
        <end position="80"/>
    </location>
</feature>
<keyword evidence="1" id="KW-0175">Coiled coil</keyword>
<protein>
    <submittedName>
        <fullName evidence="3">Uncharacterized protein</fullName>
    </submittedName>
</protein>
<evidence type="ECO:0000256" key="2">
    <source>
        <dbReference type="SAM" id="MobiDB-lite"/>
    </source>
</evidence>
<evidence type="ECO:0000313" key="4">
    <source>
        <dbReference type="Proteomes" id="UP000054558"/>
    </source>
</evidence>
<feature type="compositionally biased region" description="Basic and acidic residues" evidence="2">
    <location>
        <begin position="107"/>
        <end position="132"/>
    </location>
</feature>
<accession>A0A1Y1IIT8</accession>
<feature type="compositionally biased region" description="Basic and acidic residues" evidence="2">
    <location>
        <begin position="145"/>
        <end position="167"/>
    </location>
</feature>
<proteinExistence type="predicted"/>
<evidence type="ECO:0000313" key="3">
    <source>
        <dbReference type="EMBL" id="GAQ89349.1"/>
    </source>
</evidence>
<dbReference type="AlphaFoldDB" id="A0A1Y1IIT8"/>
<feature type="region of interest" description="Disordered" evidence="2">
    <location>
        <begin position="244"/>
        <end position="274"/>
    </location>
</feature>
<reference evidence="3 4" key="1">
    <citation type="journal article" date="2014" name="Nat. Commun.">
        <title>Klebsormidium flaccidum genome reveals primary factors for plant terrestrial adaptation.</title>
        <authorList>
            <person name="Hori K."/>
            <person name="Maruyama F."/>
            <person name="Fujisawa T."/>
            <person name="Togashi T."/>
            <person name="Yamamoto N."/>
            <person name="Seo M."/>
            <person name="Sato S."/>
            <person name="Yamada T."/>
            <person name="Mori H."/>
            <person name="Tajima N."/>
            <person name="Moriyama T."/>
            <person name="Ikeuchi M."/>
            <person name="Watanabe M."/>
            <person name="Wada H."/>
            <person name="Kobayashi K."/>
            <person name="Saito M."/>
            <person name="Masuda T."/>
            <person name="Sasaki-Sekimoto Y."/>
            <person name="Mashiguchi K."/>
            <person name="Awai K."/>
            <person name="Shimojima M."/>
            <person name="Masuda S."/>
            <person name="Iwai M."/>
            <person name="Nobusawa T."/>
            <person name="Narise T."/>
            <person name="Kondo S."/>
            <person name="Saito H."/>
            <person name="Sato R."/>
            <person name="Murakawa M."/>
            <person name="Ihara Y."/>
            <person name="Oshima-Yamada Y."/>
            <person name="Ohtaka K."/>
            <person name="Satoh M."/>
            <person name="Sonobe K."/>
            <person name="Ishii M."/>
            <person name="Ohtani R."/>
            <person name="Kanamori-Sato M."/>
            <person name="Honoki R."/>
            <person name="Miyazaki D."/>
            <person name="Mochizuki H."/>
            <person name="Umetsu J."/>
            <person name="Higashi K."/>
            <person name="Shibata D."/>
            <person name="Kamiya Y."/>
            <person name="Sato N."/>
            <person name="Nakamura Y."/>
            <person name="Tabata S."/>
            <person name="Ida S."/>
            <person name="Kurokawa K."/>
            <person name="Ohta H."/>
        </authorList>
    </citation>
    <scope>NUCLEOTIDE SEQUENCE [LARGE SCALE GENOMIC DNA]</scope>
    <source>
        <strain evidence="3 4">NIES-2285</strain>
    </source>
</reference>
<sequence length="509" mass="54737">MSPPTSTPAHTHEARALSSALRAPTFSPPPSVSRALGSSTSTGSFTSPPTRRPSSSEVSKSLRAPATSPTGSFRTPSTASAPGAKSPGGLSTKGIKAALYSSTTGGRPDERKGGKATSDERKRGFCEERKAGSETGKGLAIGPQAKEKKAGEETRDTFRLEHGQDSRDSLDLYVATEDVKSVEVWGLDTELQELKWKIEAAKESADLAEAAEAETKLKLLAANEDLHQKERELADIEQKVMLANSRRAASEAQGKVPLAPDAEANKGSGEKTGGISTVQNIFEKLAVEGQEAGGEGAARAETAVAKIGQAKEGLSQVGYETADIRKGLRNGKVMLAVAEGDDHTMMEVQRVVENEVEEKNKKLKDAKMDLARAIGREWAGRGELKSPVSPTKKPEDVAAALLRATRREASTLRVTVASLLEEIETLKQESEKEKERHDLDRETWAEESRLRRLQLQTKLDAALQDVENLKETVKQQQLTIQSLEAEVVKLATPMDKEASGSDLPLTFAP</sequence>
<dbReference type="Proteomes" id="UP000054558">
    <property type="component" value="Unassembled WGS sequence"/>
</dbReference>
<feature type="coiled-coil region" evidence="1">
    <location>
        <begin position="349"/>
        <end position="376"/>
    </location>
</feature>
<gene>
    <name evidence="3" type="ORF">KFL_005130090</name>
</gene>